<evidence type="ECO:0000256" key="5">
    <source>
        <dbReference type="SAM" id="MobiDB-lite"/>
    </source>
</evidence>
<dbReference type="GO" id="GO:0003700">
    <property type="term" value="F:DNA-binding transcription factor activity"/>
    <property type="evidence" value="ECO:0007669"/>
    <property type="project" value="InterPro"/>
</dbReference>
<dbReference type="Proteomes" id="UP001359559">
    <property type="component" value="Unassembled WGS sequence"/>
</dbReference>
<evidence type="ECO:0000313" key="8">
    <source>
        <dbReference type="Proteomes" id="UP001359559"/>
    </source>
</evidence>
<evidence type="ECO:0000259" key="6">
    <source>
        <dbReference type="PROSITE" id="PS50888"/>
    </source>
</evidence>
<organism evidence="7 8">
    <name type="scientific">Clitoria ternatea</name>
    <name type="common">Butterfly pea</name>
    <dbReference type="NCBI Taxonomy" id="43366"/>
    <lineage>
        <taxon>Eukaryota</taxon>
        <taxon>Viridiplantae</taxon>
        <taxon>Streptophyta</taxon>
        <taxon>Embryophyta</taxon>
        <taxon>Tracheophyta</taxon>
        <taxon>Spermatophyta</taxon>
        <taxon>Magnoliopsida</taxon>
        <taxon>eudicotyledons</taxon>
        <taxon>Gunneridae</taxon>
        <taxon>Pentapetalae</taxon>
        <taxon>rosids</taxon>
        <taxon>fabids</taxon>
        <taxon>Fabales</taxon>
        <taxon>Fabaceae</taxon>
        <taxon>Papilionoideae</taxon>
        <taxon>50 kb inversion clade</taxon>
        <taxon>NPAAA clade</taxon>
        <taxon>indigoferoid/millettioid clade</taxon>
        <taxon>Phaseoleae</taxon>
        <taxon>Clitoria</taxon>
    </lineage>
</organism>
<name>A0AAN9IL19_CLITE</name>
<dbReference type="GO" id="GO:0046983">
    <property type="term" value="F:protein dimerization activity"/>
    <property type="evidence" value="ECO:0007669"/>
    <property type="project" value="InterPro"/>
</dbReference>
<keyword evidence="3" id="KW-0804">Transcription</keyword>
<accession>A0AAN9IL19</accession>
<dbReference type="EMBL" id="JAYKXN010000006">
    <property type="protein sequence ID" value="KAK7278321.1"/>
    <property type="molecule type" value="Genomic_DNA"/>
</dbReference>
<dbReference type="InterPro" id="IPR025610">
    <property type="entry name" value="MYC/MYB_N"/>
</dbReference>
<keyword evidence="2" id="KW-0805">Transcription regulation</keyword>
<dbReference type="AlphaFoldDB" id="A0AAN9IL19"/>
<dbReference type="InterPro" id="IPR036638">
    <property type="entry name" value="HLH_DNA-bd_sf"/>
</dbReference>
<protein>
    <recommendedName>
        <fullName evidence="6">BHLH domain-containing protein</fullName>
    </recommendedName>
</protein>
<dbReference type="InterPro" id="IPR043561">
    <property type="entry name" value="LHW-like"/>
</dbReference>
<dbReference type="PANTHER" id="PTHR46196">
    <property type="entry name" value="TRANSCRIPTION FACTOR BHLH155-LIKE ISOFORM X1-RELATED"/>
    <property type="match status" value="1"/>
</dbReference>
<dbReference type="GO" id="GO:0005634">
    <property type="term" value="C:nucleus"/>
    <property type="evidence" value="ECO:0007669"/>
    <property type="project" value="UniProtKB-SubCell"/>
</dbReference>
<gene>
    <name evidence="7" type="ORF">RJT34_23348</name>
</gene>
<evidence type="ECO:0000256" key="2">
    <source>
        <dbReference type="ARBA" id="ARBA00023015"/>
    </source>
</evidence>
<keyword evidence="4" id="KW-0539">Nucleus</keyword>
<feature type="domain" description="BHLH" evidence="6">
    <location>
        <begin position="626"/>
        <end position="675"/>
    </location>
</feature>
<keyword evidence="8" id="KW-1185">Reference proteome</keyword>
<dbReference type="PANTHER" id="PTHR46196:SF2">
    <property type="entry name" value="TRANSCRIPTION FACTOR BHLH157"/>
    <property type="match status" value="1"/>
</dbReference>
<dbReference type="Pfam" id="PF23176">
    <property type="entry name" value="bHLH_LHW"/>
    <property type="match status" value="1"/>
</dbReference>
<feature type="compositionally biased region" description="Basic and acidic residues" evidence="5">
    <location>
        <begin position="627"/>
        <end position="641"/>
    </location>
</feature>
<evidence type="ECO:0000256" key="1">
    <source>
        <dbReference type="ARBA" id="ARBA00004123"/>
    </source>
</evidence>
<dbReference type="InterPro" id="IPR011598">
    <property type="entry name" value="bHLH_dom"/>
</dbReference>
<evidence type="ECO:0000256" key="4">
    <source>
        <dbReference type="ARBA" id="ARBA00023242"/>
    </source>
</evidence>
<sequence>MPLTLRNKLKALCAFGDGWSYAIFWRFHPRNSMLLTVEEAYYEEQLGEDIANLLSQVQLLGEGIVGEAAFSGKHSWVHSDAQTQEWNLTGQNIYEVDSGLHQQFSSGIKTIAIIPVKAWGVVQFGSKQKILERVEFLEQTQSLLMEIDDDIGMFDASGNAVLSMDCEDNDLNGLLASISSENSWNLKYAHDENSKGLLGKAYTSTSPSDTFPSEYKTYEEVMASLQGDSALLGDQLKGTMEAQVVLSDRDSAYVLLKPNSSMNSLFAKSPCFDACGGELSSFDLLEQQLVSELRAQEVADVCSTNKNAFASSKLLVQDSTLTSLCSMERGPFQGILQSSLDNQFSSQSSVVTDVNFPSNSNTLFGLSASLEPVDMSEEILKFSSMDDLYQWFAPSAEDSSICKAVIEFDNKTFSESIEFCPTSFDPVGCSSLKDNSMACLAGQGSNSDGKETSLVMHGSENGLLDSMKLDFSYDQGDDWWGNLVTPVVSGVSDAGFTESISELNTTDTQTRTNKRLFSELGIEELLKGGENYNNFNGSDLGYELSSSKRQMVEPLPVNRNPTPFSNLHRSEARTDMMQLLCKLDSTNNLPQVGKWIDDSHSINVGKAVPVQLQKPEEPKMPTKKRAKAGESTRPRPKDRQQIQDCIKELRGIIPSGGKCSIDSLLDRTIRYMFFLQSVLKYADKLEEPNEPKLIEQENGVVLRNGDVEQSKNCGITCAFEVAHQTMLCPIIVEDMNPPGQMLIEMLCEEQGFFLEIVDTIRGFGLNILKAKMELRKNKLWARFIVEANKHMTRIDVFWSLMHLLQQTNASSIDSSNKHSNVIGANI</sequence>
<dbReference type="Pfam" id="PF14215">
    <property type="entry name" value="bHLH-MYC_N"/>
    <property type="match status" value="2"/>
</dbReference>
<dbReference type="SUPFAM" id="SSF47459">
    <property type="entry name" value="HLH, helix-loop-helix DNA-binding domain"/>
    <property type="match status" value="1"/>
</dbReference>
<comment type="subcellular location">
    <subcellularLocation>
        <location evidence="1">Nucleus</location>
    </subcellularLocation>
</comment>
<evidence type="ECO:0000313" key="7">
    <source>
        <dbReference type="EMBL" id="KAK7278321.1"/>
    </source>
</evidence>
<proteinExistence type="predicted"/>
<evidence type="ECO:0000256" key="3">
    <source>
        <dbReference type="ARBA" id="ARBA00023163"/>
    </source>
</evidence>
<reference evidence="7 8" key="1">
    <citation type="submission" date="2024-01" db="EMBL/GenBank/DDBJ databases">
        <title>The genomes of 5 underutilized Papilionoideae crops provide insights into root nodulation and disease resistance.</title>
        <authorList>
            <person name="Yuan L."/>
        </authorList>
    </citation>
    <scope>NUCLEOTIDE SEQUENCE [LARGE SCALE GENOMIC DNA]</scope>
    <source>
        <strain evidence="7">LY-2023</strain>
        <tissue evidence="7">Leaf</tissue>
    </source>
</reference>
<feature type="region of interest" description="Disordered" evidence="5">
    <location>
        <begin position="611"/>
        <end position="641"/>
    </location>
</feature>
<comment type="caution">
    <text evidence="7">The sequence shown here is derived from an EMBL/GenBank/DDBJ whole genome shotgun (WGS) entry which is preliminary data.</text>
</comment>
<dbReference type="PROSITE" id="PS50888">
    <property type="entry name" value="BHLH"/>
    <property type="match status" value="1"/>
</dbReference>